<dbReference type="CDD" id="cd13606">
    <property type="entry name" value="PBP2_ProX_like"/>
    <property type="match status" value="1"/>
</dbReference>
<organism evidence="3 4">
    <name type="scientific">Arthrobacter horti</name>
    <dbReference type="NCBI Taxonomy" id="3068273"/>
    <lineage>
        <taxon>Bacteria</taxon>
        <taxon>Bacillati</taxon>
        <taxon>Actinomycetota</taxon>
        <taxon>Actinomycetes</taxon>
        <taxon>Micrococcales</taxon>
        <taxon>Micrococcaceae</taxon>
        <taxon>Arthrobacter</taxon>
    </lineage>
</organism>
<proteinExistence type="predicted"/>
<evidence type="ECO:0000256" key="1">
    <source>
        <dbReference type="SAM" id="SignalP"/>
    </source>
</evidence>
<evidence type="ECO:0000313" key="4">
    <source>
        <dbReference type="Proteomes" id="UP001232725"/>
    </source>
</evidence>
<dbReference type="Gene3D" id="3.40.190.10">
    <property type="entry name" value="Periplasmic binding protein-like II"/>
    <property type="match status" value="1"/>
</dbReference>
<dbReference type="SUPFAM" id="SSF53850">
    <property type="entry name" value="Periplasmic binding protein-like II"/>
    <property type="match status" value="1"/>
</dbReference>
<dbReference type="EMBL" id="JAVALS010000004">
    <property type="protein sequence ID" value="MDP5227083.1"/>
    <property type="molecule type" value="Genomic_DNA"/>
</dbReference>
<reference evidence="3 4" key="1">
    <citation type="submission" date="2023-08" db="EMBL/GenBank/DDBJ databases">
        <title>Arthrobacter horti sp. nov., isolated from forest soil.</title>
        <authorList>
            <person name="Park M."/>
        </authorList>
    </citation>
    <scope>NUCLEOTIDE SEQUENCE [LARGE SCALE GENOMIC DNA]</scope>
    <source>
        <strain evidence="3 4">YJM1</strain>
    </source>
</reference>
<dbReference type="RefSeq" id="WP_305996136.1">
    <property type="nucleotide sequence ID" value="NZ_JAVALS010000004.1"/>
</dbReference>
<dbReference type="PROSITE" id="PS51257">
    <property type="entry name" value="PROKAR_LIPOPROTEIN"/>
    <property type="match status" value="1"/>
</dbReference>
<protein>
    <submittedName>
        <fullName evidence="3">ABC transporter substrate-binding protein</fullName>
    </submittedName>
</protein>
<keyword evidence="1" id="KW-0732">Signal</keyword>
<dbReference type="Proteomes" id="UP001232725">
    <property type="component" value="Unassembled WGS sequence"/>
</dbReference>
<evidence type="ECO:0000259" key="2">
    <source>
        <dbReference type="Pfam" id="PF04069"/>
    </source>
</evidence>
<gene>
    <name evidence="3" type="ORF">Q9R02_07970</name>
</gene>
<evidence type="ECO:0000313" key="3">
    <source>
        <dbReference type="EMBL" id="MDP5227083.1"/>
    </source>
</evidence>
<feature type="signal peptide" evidence="1">
    <location>
        <begin position="1"/>
        <end position="26"/>
    </location>
</feature>
<dbReference type="Pfam" id="PF04069">
    <property type="entry name" value="OpuAC"/>
    <property type="match status" value="1"/>
</dbReference>
<keyword evidence="4" id="KW-1185">Reference proteome</keyword>
<accession>A0ABT9INC9</accession>
<feature type="chain" id="PRO_5046942593" evidence="1">
    <location>
        <begin position="27"/>
        <end position="332"/>
    </location>
</feature>
<dbReference type="InterPro" id="IPR007210">
    <property type="entry name" value="ABC_Gly_betaine_transp_sub-bd"/>
</dbReference>
<sequence length="332" mass="33859">MIPTRQAAIRRMAAAAAVLAGLPALAGCSPAGPTPTPVPSSSIPARPVVVGATDTAEGQILAELYSGALQAAGLKSSVKTGVGGRAASLEALKSGAVQLVPTYTGGLLRALGTTAKDTGDDTVRAAAVAALTKPVTALDASGAQDREVIVVTKVTAERYQLKSLSDLGKVCSQTTFAAPADFSSDPYGGVALKGDYSCTPKKTVTYGVTSGPDGGPTVPAADADNRYTIPQPLKALLQDDVQVAVMLSTDPAIADNDLVVLDDDKKALLPEQVLPLVDGILLPAQARDVINSLSRTLTSDDLVQMNRAIQGDQAGTPHDVAGAWLQDKGILK</sequence>
<comment type="caution">
    <text evidence="3">The sequence shown here is derived from an EMBL/GenBank/DDBJ whole genome shotgun (WGS) entry which is preliminary data.</text>
</comment>
<dbReference type="Gene3D" id="3.40.190.120">
    <property type="entry name" value="Osmoprotection protein (prox), domain 2"/>
    <property type="match status" value="1"/>
</dbReference>
<name>A0ABT9INC9_9MICC</name>
<feature type="domain" description="ABC-type glycine betaine transport system substrate-binding" evidence="2">
    <location>
        <begin position="47"/>
        <end position="326"/>
    </location>
</feature>